<sequence length="132" mass="14968">MNKDRVAFYPIYCPEDKVQIKILGCKPDRGSVCGDPEQGTNHFLLSWIESRGETKMDYCHDTNIFSFDPSRRDTHAITVHGTTLGQYMTDYEGFGFLPTLSGGYNSGYITRNKGSSNSGRPFDRNSHLHKKH</sequence>
<name>A0ACC2RLB1_9FUNG</name>
<protein>
    <submittedName>
        <fullName evidence="1">Uncharacterized protein</fullName>
    </submittedName>
</protein>
<comment type="caution">
    <text evidence="1">The sequence shown here is derived from an EMBL/GenBank/DDBJ whole genome shotgun (WGS) entry which is preliminary data.</text>
</comment>
<organism evidence="1 2">
    <name type="scientific">Entomophthora muscae</name>
    <dbReference type="NCBI Taxonomy" id="34485"/>
    <lineage>
        <taxon>Eukaryota</taxon>
        <taxon>Fungi</taxon>
        <taxon>Fungi incertae sedis</taxon>
        <taxon>Zoopagomycota</taxon>
        <taxon>Entomophthoromycotina</taxon>
        <taxon>Entomophthoromycetes</taxon>
        <taxon>Entomophthorales</taxon>
        <taxon>Entomophthoraceae</taxon>
        <taxon>Entomophthora</taxon>
    </lineage>
</organism>
<evidence type="ECO:0000313" key="2">
    <source>
        <dbReference type="Proteomes" id="UP001165960"/>
    </source>
</evidence>
<dbReference type="Proteomes" id="UP001165960">
    <property type="component" value="Unassembled WGS sequence"/>
</dbReference>
<reference evidence="1" key="1">
    <citation type="submission" date="2022-04" db="EMBL/GenBank/DDBJ databases">
        <title>Genome of the entomopathogenic fungus Entomophthora muscae.</title>
        <authorList>
            <person name="Elya C."/>
            <person name="Lovett B.R."/>
            <person name="Lee E."/>
            <person name="Macias A.M."/>
            <person name="Hajek A.E."/>
            <person name="De Bivort B.L."/>
            <person name="Kasson M.T."/>
            <person name="De Fine Licht H.H."/>
            <person name="Stajich J.E."/>
        </authorList>
    </citation>
    <scope>NUCLEOTIDE SEQUENCE</scope>
    <source>
        <strain evidence="1">Berkeley</strain>
    </source>
</reference>
<evidence type="ECO:0000313" key="1">
    <source>
        <dbReference type="EMBL" id="KAJ9050811.1"/>
    </source>
</evidence>
<accession>A0ACC2RLB1</accession>
<proteinExistence type="predicted"/>
<keyword evidence="2" id="KW-1185">Reference proteome</keyword>
<dbReference type="EMBL" id="QTSX02007136">
    <property type="protein sequence ID" value="KAJ9050811.1"/>
    <property type="molecule type" value="Genomic_DNA"/>
</dbReference>
<gene>
    <name evidence="1" type="ORF">DSO57_1010811</name>
</gene>